<name>A0A6J2V6X5_CHACN</name>
<dbReference type="PROSITE" id="PS50222">
    <property type="entry name" value="EF_HAND_2"/>
    <property type="match status" value="2"/>
</dbReference>
<dbReference type="GO" id="GO:0005813">
    <property type="term" value="C:centrosome"/>
    <property type="evidence" value="ECO:0007669"/>
    <property type="project" value="UniProtKB-SubCell"/>
</dbReference>
<dbReference type="CTD" id="22981"/>
<dbReference type="Proteomes" id="UP000504632">
    <property type="component" value="Chromosome 4"/>
</dbReference>
<feature type="coiled-coil region" evidence="7">
    <location>
        <begin position="1715"/>
        <end position="1827"/>
    </location>
</feature>
<keyword evidence="6" id="KW-0206">Cytoskeleton</keyword>
<evidence type="ECO:0000313" key="11">
    <source>
        <dbReference type="RefSeq" id="XP_030627517.1"/>
    </source>
</evidence>
<evidence type="ECO:0000256" key="6">
    <source>
        <dbReference type="ARBA" id="ARBA00023212"/>
    </source>
</evidence>
<dbReference type="RefSeq" id="XP_030627517.1">
    <property type="nucleotide sequence ID" value="XM_030771657.1"/>
</dbReference>
<feature type="compositionally biased region" description="Basic and acidic residues" evidence="8">
    <location>
        <begin position="154"/>
        <end position="173"/>
    </location>
</feature>
<feature type="coiled-coil region" evidence="7">
    <location>
        <begin position="666"/>
        <end position="941"/>
    </location>
</feature>
<feature type="region of interest" description="Disordered" evidence="8">
    <location>
        <begin position="106"/>
        <end position="203"/>
    </location>
</feature>
<evidence type="ECO:0000256" key="8">
    <source>
        <dbReference type="SAM" id="MobiDB-lite"/>
    </source>
</evidence>
<keyword evidence="4" id="KW-0479">Metal-binding</keyword>
<evidence type="ECO:0000256" key="1">
    <source>
        <dbReference type="ARBA" id="ARBA00004300"/>
    </source>
</evidence>
<dbReference type="OrthoDB" id="5799458at2759"/>
<dbReference type="GO" id="GO:0005509">
    <property type="term" value="F:calcium ion binding"/>
    <property type="evidence" value="ECO:0007669"/>
    <property type="project" value="InterPro"/>
</dbReference>
<keyword evidence="7" id="KW-0175">Coiled coil</keyword>
<evidence type="ECO:0000256" key="5">
    <source>
        <dbReference type="ARBA" id="ARBA00022837"/>
    </source>
</evidence>
<feature type="region of interest" description="Disordered" evidence="8">
    <location>
        <begin position="1382"/>
        <end position="1412"/>
    </location>
</feature>
<feature type="domain" description="EF-hand" evidence="9">
    <location>
        <begin position="253"/>
        <end position="288"/>
    </location>
</feature>
<dbReference type="Gene3D" id="1.10.287.1490">
    <property type="match status" value="1"/>
</dbReference>
<dbReference type="InterPro" id="IPR011992">
    <property type="entry name" value="EF-hand-dom_pair"/>
</dbReference>
<gene>
    <name evidence="11" type="primary">ninl</name>
</gene>
<proteinExistence type="predicted"/>
<organism evidence="10 11">
    <name type="scientific">Chanos chanos</name>
    <name type="common">Milkfish</name>
    <name type="synonym">Mugil chanos</name>
    <dbReference type="NCBI Taxonomy" id="29144"/>
    <lineage>
        <taxon>Eukaryota</taxon>
        <taxon>Metazoa</taxon>
        <taxon>Chordata</taxon>
        <taxon>Craniata</taxon>
        <taxon>Vertebrata</taxon>
        <taxon>Euteleostomi</taxon>
        <taxon>Actinopterygii</taxon>
        <taxon>Neopterygii</taxon>
        <taxon>Teleostei</taxon>
        <taxon>Ostariophysi</taxon>
        <taxon>Gonorynchiformes</taxon>
        <taxon>Chanidae</taxon>
        <taxon>Chanos</taxon>
    </lineage>
</organism>
<protein>
    <submittedName>
        <fullName evidence="11">Ninein-like protein isoform X1</fullName>
    </submittedName>
</protein>
<evidence type="ECO:0000256" key="3">
    <source>
        <dbReference type="ARBA" id="ARBA00022553"/>
    </source>
</evidence>
<dbReference type="SUPFAM" id="SSF47473">
    <property type="entry name" value="EF-hand"/>
    <property type="match status" value="1"/>
</dbReference>
<dbReference type="SMART" id="SM00054">
    <property type="entry name" value="EFh"/>
    <property type="match status" value="2"/>
</dbReference>
<feature type="region of interest" description="Disordered" evidence="8">
    <location>
        <begin position="585"/>
        <end position="647"/>
    </location>
</feature>
<dbReference type="InParanoid" id="A0A6J2V6X5"/>
<keyword evidence="2" id="KW-0963">Cytoplasm</keyword>
<accession>A0A6J2V6X5</accession>
<evidence type="ECO:0000313" key="10">
    <source>
        <dbReference type="Proteomes" id="UP000504632"/>
    </source>
</evidence>
<comment type="subcellular location">
    <subcellularLocation>
        <location evidence="1">Cytoplasm</location>
        <location evidence="1">Cytoskeleton</location>
        <location evidence="1">Microtubule organizing center</location>
        <location evidence="1">Centrosome</location>
    </subcellularLocation>
</comment>
<dbReference type="InterPro" id="IPR002048">
    <property type="entry name" value="EF_hand_dom"/>
</dbReference>
<feature type="domain" description="EF-hand" evidence="9">
    <location>
        <begin position="8"/>
        <end position="43"/>
    </location>
</feature>
<evidence type="ECO:0000256" key="7">
    <source>
        <dbReference type="SAM" id="Coils"/>
    </source>
</evidence>
<evidence type="ECO:0000256" key="4">
    <source>
        <dbReference type="ARBA" id="ARBA00022723"/>
    </source>
</evidence>
<dbReference type="GeneID" id="115809830"/>
<evidence type="ECO:0000259" key="9">
    <source>
        <dbReference type="PROSITE" id="PS50222"/>
    </source>
</evidence>
<reference evidence="11" key="1">
    <citation type="submission" date="2025-08" db="UniProtKB">
        <authorList>
            <consortium name="RefSeq"/>
        </authorList>
    </citation>
    <scope>IDENTIFICATION</scope>
</reference>
<feature type="coiled-coil region" evidence="7">
    <location>
        <begin position="456"/>
        <end position="530"/>
    </location>
</feature>
<sequence>MDEEEQNRYVAQLKEEFDSCDTTGTGYLDKEELTSLCHKLSLDAHLPLLLDTLLGTQHYARVNFEEFKEGFVAVLSRSLDFSTSEEDSSYLEPVVPEEVKPKFVKGTKRYGRRSRPDTLDSERTADSEDSPPFGTDSPERRAKLRRSTSLESVESLRSDEDAGSNKDTVHHSFEAQGQLKRWKQESSGSVQPSVSPQQQEVTDGQVKAVWRELGVGTEGSLSRQELSLVCTHLGLKDLQSEVHALPHQDHSSCPLSELDALFKKLDKDQDGRVSLGEFQSGLFKHGNLPAPSSTSTPVRVNPHRTLKQAFEERVVRSTSPSLLSATVGQRLLTQLDDGSGCTSPERVIALWTEEGIRNSREILQTLDFSLDERLSLAELTLALDNELLVSGNGIHQAALISYKNEIQYLQVLADQACQERDKTKVDLELAHRRNLQLVREVDDRHATMESLNETKIKDLEQEFRDKLTALRSESEQESEVILQQVEHERVRLQREVDLLRARDTSLQEEVNTTIQESSRLEEEVSVLRKELSESQSIISKLQKDLEQFSSLDPNQTGALGQEERISEIIKDYELQCRELRDRNDELSSELEALKSQGSGRRSRRSRDSMSAHTWSSRRALTVESDSDDPEMKKGTSPQVKKKLHVGEKNTLGSLENLSVPVSIETELAMEQLKEKYEQEVQDLKIQLETKVNFYERSMELMRRNMEVERKDISQSFKVEISELEEQKALAEERAEQLRKAVEKLEAELRDRAEGGTLAPEQERRIQRERAELEQNYAREIGNIVHRLTSEKDQLEAELKLKMDQEVLLVREEVEQQLAQMKTQYSEAQRSLLHQLHCERSRLQEQSEHHRKEAGRWEARVQELEQEVRRERLLSAERYGEEQAEICRRVALEKKRMEEDHQEEVRQLREDICQLEAQVNLMSNAEEESVMLQKQLEDKLEEMCVQLEDNTVSMKAQDALIQHLTTDLHAKEKEMEIKMERERELLGKLSQLEQKLKTVREREKTLLKQLSHEKQELLDKISELEENCSNEKMREQELVRELSQLTSEVETLKAESETLIKERQILQENCSQLSAAFVQQQTQLGEQEKELDQLRGNLERTHEALKNRDDDLSKQATEMNSLERDRVKLIEELKNQSTTLEQLQVKVSGLKKDCDGLKTIGKTLQDSLDKEQGKATQLQTLLNSEREENSRLLLESHSYARLTDQLSSQIVEMEAESSRLRDDLQELSLELQKRDNQVLELENQLEARSKEMDLLWDEVQQKMDLLGEASHLSSEVNLLTNLLKEKDEELCSLRGETDNTTNQLQQSLINSQAEVKRLEEAFECEKNRMKDQLLEMERLVVALETTMDPSSPHRAQLDEANSENSALRDRLAVLQQDVKTLEEEVSKKKKKLEEMEREHERLKEEGEKLHKENSKYREEVLHLSERNLQLSSDNAELSSRLRDDQEAAQLLKRRLDQACREQEEKASAVRQLQETSSQQQRERIHLQASWQAERELLEGELKTAKEKLQHLTEVESELSSLTRKHQLLQQEKETLLKDTEDRNKKVERLQESLHALESQTDQLQSRLHSASQEKDVLRQEMATHQRMLQESQAKVQELEASINQLMKEKEELQLNQTRQEDEKVQALQEKYQSLQTQNQELLRKVAQLQTQELEVQRSTHECLTLKNKQAQLETAVLEAKEKALSAETALSLAQSQHMREVQQLREQTGSGVREQLADLHARLAEQQRRSEQLEEQLHTQAQQAGAQISLQQEQYERVMGNMQERMEELEAKLKNFRMMLQEKVNQLKEQFAKNAKSDLLLKDLYVENSQLMKALQVTEQRQKSAEKKSFLLEEKVIALNKLLRKIAPASLTA</sequence>
<dbReference type="Gene3D" id="1.10.238.10">
    <property type="entry name" value="EF-hand"/>
    <property type="match status" value="2"/>
</dbReference>
<feature type="coiled-coil region" evidence="7">
    <location>
        <begin position="1486"/>
        <end position="1686"/>
    </location>
</feature>
<keyword evidence="5" id="KW-0106">Calcium</keyword>
<dbReference type="GO" id="GO:0034454">
    <property type="term" value="P:microtubule anchoring at centrosome"/>
    <property type="evidence" value="ECO:0007669"/>
    <property type="project" value="TreeGrafter"/>
</dbReference>
<keyword evidence="3" id="KW-0597">Phosphoprotein</keyword>
<feature type="coiled-coil region" evidence="7">
    <location>
        <begin position="974"/>
        <end position="1250"/>
    </location>
</feature>
<feature type="compositionally biased region" description="Basic and acidic residues" evidence="8">
    <location>
        <begin position="114"/>
        <end position="126"/>
    </location>
</feature>
<dbReference type="PANTHER" id="PTHR18905">
    <property type="entry name" value="NINEIN"/>
    <property type="match status" value="1"/>
</dbReference>
<dbReference type="PROSITE" id="PS00018">
    <property type="entry name" value="EF_HAND_1"/>
    <property type="match status" value="1"/>
</dbReference>
<keyword evidence="10" id="KW-1185">Reference proteome</keyword>
<dbReference type="InterPro" id="IPR018247">
    <property type="entry name" value="EF_Hand_1_Ca_BS"/>
</dbReference>
<evidence type="ECO:0000256" key="2">
    <source>
        <dbReference type="ARBA" id="ARBA00022490"/>
    </source>
</evidence>
<dbReference type="PANTHER" id="PTHR18905:SF12">
    <property type="entry name" value="NINEIN-LIKE PROTEIN"/>
    <property type="match status" value="1"/>
</dbReference>
<feature type="compositionally biased region" description="Low complexity" evidence="8">
    <location>
        <begin position="185"/>
        <end position="201"/>
    </location>
</feature>